<dbReference type="SUPFAM" id="SSF55846">
    <property type="entry name" value="N-acetylmuramoyl-L-alanine amidase-like"/>
    <property type="match status" value="1"/>
</dbReference>
<dbReference type="CDD" id="cd06583">
    <property type="entry name" value="PGRP"/>
    <property type="match status" value="1"/>
</dbReference>
<dbReference type="PANTHER" id="PTHR30417:SF1">
    <property type="entry name" value="N-ACETYLMURAMOYL-L-ALANINE AMIDASE AMID"/>
    <property type="match status" value="1"/>
</dbReference>
<dbReference type="Pfam" id="PF01510">
    <property type="entry name" value="Amidase_2"/>
    <property type="match status" value="1"/>
</dbReference>
<dbReference type="RefSeq" id="WP_126550945.1">
    <property type="nucleotide sequence ID" value="NZ_BIFS01000001.1"/>
</dbReference>
<dbReference type="FunFam" id="3.40.80.10:FF:000006">
    <property type="entry name" value="N-acetylmuramoyl-L-alanine amidase"/>
    <property type="match status" value="1"/>
</dbReference>
<dbReference type="PANTHER" id="PTHR30417">
    <property type="entry name" value="N-ACETYLMURAMOYL-L-ALANINE AMIDASE AMID"/>
    <property type="match status" value="1"/>
</dbReference>
<evidence type="ECO:0000256" key="2">
    <source>
        <dbReference type="ARBA" id="ARBA00011901"/>
    </source>
</evidence>
<dbReference type="OrthoDB" id="66275at2"/>
<proteinExistence type="predicted"/>
<accession>A0A402AJ39</accession>
<sequence>MRIPDLLRRYRLLLVLVLVALLIATSVFRGTWSSYTPKAHAANDLNQIFAQAAHEFDVPLPLLKALCYMEGRLSNHSGTPSIDGGYGCMHLMANGQSSSLAVAARDLGVSPAALKMDIATNIRGGAAVLRDYKRQLAAGQSTSTALDAWYEVLSTYSGASSVSVGHMYADAVYKLINQGFSARSEKGELVTLSAQRVSPHISVQPSLAKGHKQTIGALSLVSRVHSASPALPKGCSRDGNTDYPGAVDCILDSNKFDCNSVPDNAPCTYESADRPAEYPVDFVGIHDIEGSAMDAINYFHNVHGSVSTNYVVDTDGTVYQIVHDSDIAYHLGNYWYNQRAIGVEHAGYAATGYQWYNATQYLASAKLVAYLLKKYNIPFDRAHIIGHGDVPSPSVALMPNHVDPGPYWLWGYYFNLINAQGIPSAHNTAFSPNIITVSLPFDRIPAGQQGHETTDNYNFLSLYNGPSTSSGLVPHADSSITDETSNIEPGISYAYTNVTRDQAGTGATMYQIWYGLETHLKDKKPSRLSSARQVWLAVSSASASRGMGMLVSLGANAKVYGEPEQKDTYQIGDAPMVPSLSPLLVCRTIIIITGMKLILIIARRGYQKHLSV</sequence>
<dbReference type="EC" id="3.5.1.28" evidence="2"/>
<dbReference type="AlphaFoldDB" id="A0A402AJ39"/>
<evidence type="ECO:0000313" key="6">
    <source>
        <dbReference type="EMBL" id="GCE19137.1"/>
    </source>
</evidence>
<comment type="catalytic activity">
    <reaction evidence="1">
        <text>Hydrolyzes the link between N-acetylmuramoyl residues and L-amino acid residues in certain cell-wall glycopeptides.</text>
        <dbReference type="EC" id="3.5.1.28"/>
    </reaction>
</comment>
<dbReference type="Gene3D" id="1.10.530.10">
    <property type="match status" value="1"/>
</dbReference>
<evidence type="ECO:0000256" key="3">
    <source>
        <dbReference type="ARBA" id="ARBA00022801"/>
    </source>
</evidence>
<protein>
    <recommendedName>
        <fullName evidence="2">N-acetylmuramoyl-L-alanine amidase</fullName>
        <ecNumber evidence="2">3.5.1.28</ecNumber>
    </recommendedName>
</protein>
<keyword evidence="7" id="KW-1185">Reference proteome</keyword>
<dbReference type="GO" id="GO:0009254">
    <property type="term" value="P:peptidoglycan turnover"/>
    <property type="evidence" value="ECO:0007669"/>
    <property type="project" value="TreeGrafter"/>
</dbReference>
<keyword evidence="3" id="KW-0378">Hydrolase</keyword>
<dbReference type="InterPro" id="IPR036505">
    <property type="entry name" value="Amidase/PGRP_sf"/>
</dbReference>
<dbReference type="InterPro" id="IPR002502">
    <property type="entry name" value="Amidase_domain"/>
</dbReference>
<dbReference type="GO" id="GO:0071555">
    <property type="term" value="P:cell wall organization"/>
    <property type="evidence" value="ECO:0007669"/>
    <property type="project" value="UniProtKB-KW"/>
</dbReference>
<evidence type="ECO:0000313" key="7">
    <source>
        <dbReference type="Proteomes" id="UP000287188"/>
    </source>
</evidence>
<dbReference type="GO" id="GO:0008745">
    <property type="term" value="F:N-acetylmuramoyl-L-alanine amidase activity"/>
    <property type="evidence" value="ECO:0007669"/>
    <property type="project" value="UniProtKB-EC"/>
</dbReference>
<evidence type="ECO:0000259" key="5">
    <source>
        <dbReference type="SMART" id="SM00644"/>
    </source>
</evidence>
<keyword evidence="4" id="KW-0961">Cell wall biogenesis/degradation</keyword>
<dbReference type="InterPro" id="IPR051206">
    <property type="entry name" value="NAMLAA_amidase_2"/>
</dbReference>
<dbReference type="EMBL" id="BIFS01000001">
    <property type="protein sequence ID" value="GCE19137.1"/>
    <property type="molecule type" value="Genomic_DNA"/>
</dbReference>
<comment type="caution">
    <text evidence="6">The sequence shown here is derived from an EMBL/GenBank/DDBJ whole genome shotgun (WGS) entry which is preliminary data.</text>
</comment>
<evidence type="ECO:0000256" key="4">
    <source>
        <dbReference type="ARBA" id="ARBA00023316"/>
    </source>
</evidence>
<reference evidence="7" key="1">
    <citation type="submission" date="2018-12" db="EMBL/GenBank/DDBJ databases">
        <title>Tengunoibacter tsumagoiensis gen. nov., sp. nov., Dictyobacter kobayashii sp. nov., D. alpinus sp. nov., and D. joshuensis sp. nov. and description of Dictyobacteraceae fam. nov. within the order Ktedonobacterales isolated from Tengu-no-mugimeshi.</title>
        <authorList>
            <person name="Wang C.M."/>
            <person name="Zheng Y."/>
            <person name="Sakai Y."/>
            <person name="Toyoda A."/>
            <person name="Minakuchi Y."/>
            <person name="Abe K."/>
            <person name="Yokota A."/>
            <person name="Yabe S."/>
        </authorList>
    </citation>
    <scope>NUCLEOTIDE SEQUENCE [LARGE SCALE GENOMIC DNA]</scope>
    <source>
        <strain evidence="7">Uno11</strain>
    </source>
</reference>
<dbReference type="InterPro" id="IPR023346">
    <property type="entry name" value="Lysozyme-like_dom_sf"/>
</dbReference>
<dbReference type="Proteomes" id="UP000287188">
    <property type="component" value="Unassembled WGS sequence"/>
</dbReference>
<dbReference type="Gene3D" id="3.40.80.10">
    <property type="entry name" value="Peptidoglycan recognition protein-like"/>
    <property type="match status" value="1"/>
</dbReference>
<dbReference type="SMART" id="SM00644">
    <property type="entry name" value="Ami_2"/>
    <property type="match status" value="1"/>
</dbReference>
<evidence type="ECO:0000256" key="1">
    <source>
        <dbReference type="ARBA" id="ARBA00001561"/>
    </source>
</evidence>
<name>A0A402AJ39_9CHLR</name>
<dbReference type="GO" id="GO:0009253">
    <property type="term" value="P:peptidoglycan catabolic process"/>
    <property type="evidence" value="ECO:0007669"/>
    <property type="project" value="InterPro"/>
</dbReference>
<organism evidence="6 7">
    <name type="scientific">Dictyobacter kobayashii</name>
    <dbReference type="NCBI Taxonomy" id="2014872"/>
    <lineage>
        <taxon>Bacteria</taxon>
        <taxon>Bacillati</taxon>
        <taxon>Chloroflexota</taxon>
        <taxon>Ktedonobacteria</taxon>
        <taxon>Ktedonobacterales</taxon>
        <taxon>Dictyobacteraceae</taxon>
        <taxon>Dictyobacter</taxon>
    </lineage>
</organism>
<dbReference type="SUPFAM" id="SSF53955">
    <property type="entry name" value="Lysozyme-like"/>
    <property type="match status" value="1"/>
</dbReference>
<feature type="domain" description="N-acetylmuramoyl-L-alanine amidase" evidence="5">
    <location>
        <begin position="269"/>
        <end position="405"/>
    </location>
</feature>
<gene>
    <name evidence="6" type="ORF">KDK_29370</name>
</gene>